<dbReference type="RefSeq" id="WP_120059908.1">
    <property type="nucleotide sequence ID" value="NZ_QYRP01000002.1"/>
</dbReference>
<dbReference type="OrthoDB" id="9803968at2"/>
<evidence type="ECO:0000259" key="3">
    <source>
        <dbReference type="Pfam" id="PF00501"/>
    </source>
</evidence>
<keyword evidence="2" id="KW-0436">Ligase</keyword>
<dbReference type="EMBL" id="QYRP01000002">
    <property type="protein sequence ID" value="RJS46009.1"/>
    <property type="molecule type" value="Genomic_DNA"/>
</dbReference>
<dbReference type="InterPro" id="IPR042099">
    <property type="entry name" value="ANL_N_sf"/>
</dbReference>
<accession>A0A3A5H5Q1</accession>
<dbReference type="InterPro" id="IPR050237">
    <property type="entry name" value="ATP-dep_AMP-bd_enzyme"/>
</dbReference>
<dbReference type="CDD" id="cd04433">
    <property type="entry name" value="AFD_class_I"/>
    <property type="match status" value="1"/>
</dbReference>
<dbReference type="AlphaFoldDB" id="A0A3A5H5Q1"/>
<gene>
    <name evidence="5" type="ORF">D4739_07070</name>
</gene>
<dbReference type="FunFam" id="3.30.300.30:FF:000008">
    <property type="entry name" value="2,3-dihydroxybenzoate-AMP ligase"/>
    <property type="match status" value="1"/>
</dbReference>
<evidence type="ECO:0000313" key="6">
    <source>
        <dbReference type="Proteomes" id="UP000276542"/>
    </source>
</evidence>
<dbReference type="Gene3D" id="3.30.300.30">
    <property type="match status" value="1"/>
</dbReference>
<comment type="caution">
    <text evidence="5">The sequence shown here is derived from an EMBL/GenBank/DDBJ whole genome shotgun (WGS) entry which is preliminary data.</text>
</comment>
<evidence type="ECO:0000256" key="2">
    <source>
        <dbReference type="ARBA" id="ARBA00022598"/>
    </source>
</evidence>
<dbReference type="Pfam" id="PF13193">
    <property type="entry name" value="AMP-binding_C"/>
    <property type="match status" value="1"/>
</dbReference>
<keyword evidence="6" id="KW-1185">Reference proteome</keyword>
<dbReference type="InterPro" id="IPR020845">
    <property type="entry name" value="AMP-binding_CS"/>
</dbReference>
<dbReference type="SUPFAM" id="SSF56801">
    <property type="entry name" value="Acetyl-CoA synthetase-like"/>
    <property type="match status" value="1"/>
</dbReference>
<feature type="domain" description="AMP-binding enzyme C-terminal" evidence="4">
    <location>
        <begin position="446"/>
        <end position="521"/>
    </location>
</feature>
<dbReference type="Gene3D" id="3.40.50.12780">
    <property type="entry name" value="N-terminal domain of ligase-like"/>
    <property type="match status" value="1"/>
</dbReference>
<dbReference type="InterPro" id="IPR000873">
    <property type="entry name" value="AMP-dep_synth/lig_dom"/>
</dbReference>
<proteinExistence type="inferred from homology"/>
<evidence type="ECO:0000259" key="4">
    <source>
        <dbReference type="Pfam" id="PF13193"/>
    </source>
</evidence>
<dbReference type="PANTHER" id="PTHR43767">
    <property type="entry name" value="LONG-CHAIN-FATTY-ACID--COA LIGASE"/>
    <property type="match status" value="1"/>
</dbReference>
<reference evidence="6" key="1">
    <citation type="submission" date="2018-09" db="EMBL/GenBank/DDBJ databases">
        <authorList>
            <person name="Zhu H."/>
        </authorList>
    </citation>
    <scope>NUCLEOTIDE SEQUENCE [LARGE SCALE GENOMIC DNA]</scope>
    <source>
        <strain evidence="6">K1W22B-1</strain>
    </source>
</reference>
<feature type="domain" description="AMP-dependent synthetase/ligase" evidence="3">
    <location>
        <begin position="52"/>
        <end position="398"/>
    </location>
</feature>
<dbReference type="GO" id="GO:0016878">
    <property type="term" value="F:acid-thiol ligase activity"/>
    <property type="evidence" value="ECO:0007669"/>
    <property type="project" value="UniProtKB-ARBA"/>
</dbReference>
<protein>
    <submittedName>
        <fullName evidence="5">Acyl-CoA synthetase</fullName>
    </submittedName>
</protein>
<dbReference type="InterPro" id="IPR025110">
    <property type="entry name" value="AMP-bd_C"/>
</dbReference>
<comment type="similarity">
    <text evidence="1">Belongs to the ATP-dependent AMP-binding enzyme family.</text>
</comment>
<sequence>MKTPLARAALEARSLVALARAGALPVTAPHLLPSMALTAAQYGPFGAAPRLAAMRHPNRPAIADERGQISYRTLDEQVNRLANVLRDRYEPGQTLGILCRNHRAPLIAAFAASRAGLNTVWLNTAFSAPQAAEVAAREGINLLVHDADLAAVAADVVADKLVTDITQRTDELDELIATGSPTTPPPPARPGRLVLLTSGTTGTPKGAPRTEPRGYTLPGSLLDRMPMRSGGATVIGPPLFHGTGLIMTLLTIATGSKVVLRRHFDPEQFLGDIARNRADTVCAVPVLLQRTLALGQETIARYDTSSLRIVFCSGAALPAAVSAAFQDQFGPVIYNLYGSTEVSVATLATPDVVRDHPTSVGLPALGSRVAILDEAGRRVPQGERGRIFVGTVTPFEGYTGGGGKEIIDGMLATGDVGHFDRAGLLYVDGRDDDMIVSGGENVFPAEVEELLVAHPAVHEVAVVGVEDEEFGRRLRAFVVLLPGARLEADEVRTHVRENLARYKVPRDVIFLDELPRNPTGKVLKRTLVTWDQDNA</sequence>
<evidence type="ECO:0000313" key="5">
    <source>
        <dbReference type="EMBL" id="RJS46009.1"/>
    </source>
</evidence>
<name>A0A3A5H5Q1_9ACTN</name>
<dbReference type="InterPro" id="IPR045851">
    <property type="entry name" value="AMP-bd_C_sf"/>
</dbReference>
<dbReference type="Proteomes" id="UP000276542">
    <property type="component" value="Unassembled WGS sequence"/>
</dbReference>
<dbReference type="PROSITE" id="PS00455">
    <property type="entry name" value="AMP_BINDING"/>
    <property type="match status" value="1"/>
</dbReference>
<organism evidence="5 6">
    <name type="scientific">Nocardioides cavernaquae</name>
    <dbReference type="NCBI Taxonomy" id="2321396"/>
    <lineage>
        <taxon>Bacteria</taxon>
        <taxon>Bacillati</taxon>
        <taxon>Actinomycetota</taxon>
        <taxon>Actinomycetes</taxon>
        <taxon>Propionibacteriales</taxon>
        <taxon>Nocardioidaceae</taxon>
        <taxon>Nocardioides</taxon>
    </lineage>
</organism>
<dbReference type="PANTHER" id="PTHR43767:SF1">
    <property type="entry name" value="NONRIBOSOMAL PEPTIDE SYNTHASE PES1 (EUROFUNG)-RELATED"/>
    <property type="match status" value="1"/>
</dbReference>
<dbReference type="Pfam" id="PF00501">
    <property type="entry name" value="AMP-binding"/>
    <property type="match status" value="1"/>
</dbReference>
<evidence type="ECO:0000256" key="1">
    <source>
        <dbReference type="ARBA" id="ARBA00006432"/>
    </source>
</evidence>